<comment type="caution">
    <text evidence="2">The sequence shown here is derived from an EMBL/GenBank/DDBJ whole genome shotgun (WGS) entry which is preliminary data.</text>
</comment>
<proteinExistence type="predicted"/>
<dbReference type="InterPro" id="IPR038300">
    <property type="entry name" value="SASP_sf_alpha/beta"/>
</dbReference>
<dbReference type="GO" id="GO:0006265">
    <property type="term" value="P:DNA topological change"/>
    <property type="evidence" value="ECO:0007669"/>
    <property type="project" value="InterPro"/>
</dbReference>
<name>A0A3D8P2C2_9THEO</name>
<protein>
    <submittedName>
        <fullName evidence="2">Small acid-soluble spore protein</fullName>
    </submittedName>
</protein>
<organism evidence="2 3">
    <name type="scientific">Ammonifex thiophilus</name>
    <dbReference type="NCBI Taxonomy" id="444093"/>
    <lineage>
        <taxon>Bacteria</taxon>
        <taxon>Bacillati</taxon>
        <taxon>Bacillota</taxon>
        <taxon>Clostridia</taxon>
        <taxon>Thermoanaerobacterales</taxon>
        <taxon>Thermoanaerobacteraceae</taxon>
        <taxon>Ammonifex</taxon>
    </lineage>
</organism>
<dbReference type="Gene3D" id="6.10.10.80">
    <property type="entry name" value="Small, acid-soluble spore protein, alpha/beta type-like"/>
    <property type="match status" value="1"/>
</dbReference>
<comment type="function">
    <text evidence="1">SASP are bound to spore DNA. They are double-stranded DNA-binding proteins that cause DNA to change to an a-like conformation. They protect the DNA backbone from chemical and enzymatic cleavage and are thus involved in dormant spore's high resistance to UV light.</text>
</comment>
<accession>A0A3D8P2C2</accession>
<evidence type="ECO:0000313" key="2">
    <source>
        <dbReference type="EMBL" id="RDV82416.1"/>
    </source>
</evidence>
<gene>
    <name evidence="2" type="ORF">DXX99_07380</name>
</gene>
<dbReference type="EMBL" id="QSLN01000010">
    <property type="protein sequence ID" value="RDV82416.1"/>
    <property type="molecule type" value="Genomic_DNA"/>
</dbReference>
<keyword evidence="3" id="KW-1185">Reference proteome</keyword>
<evidence type="ECO:0000313" key="3">
    <source>
        <dbReference type="Proteomes" id="UP000256329"/>
    </source>
</evidence>
<dbReference type="Pfam" id="PF00269">
    <property type="entry name" value="SASP"/>
    <property type="match status" value="1"/>
</dbReference>
<evidence type="ECO:0000256" key="1">
    <source>
        <dbReference type="ARBA" id="ARBA00003863"/>
    </source>
</evidence>
<dbReference type="InterPro" id="IPR001448">
    <property type="entry name" value="SASP_alpha/beta-type"/>
</dbReference>
<dbReference type="AlphaFoldDB" id="A0A3D8P2C2"/>
<sequence>MARFFVRKRIFPQEVRDFFKTEVARELGLEEQIQDGYWGEVKAKDCGRVGGKIGGSMVRAMIRRAEEALARGEKV</sequence>
<dbReference type="RefSeq" id="WP_115792859.1">
    <property type="nucleotide sequence ID" value="NZ_QSLN01000010.1"/>
</dbReference>
<reference evidence="2 3" key="1">
    <citation type="submission" date="2018-08" db="EMBL/GenBank/DDBJ databases">
        <title>Form III RuBisCO-mediated autotrophy in Thermodesulfobium bacteria.</title>
        <authorList>
            <person name="Toshchakov S.V."/>
            <person name="Kublanov I.V."/>
            <person name="Frolov E."/>
            <person name="Bonch-Osmolovskaya E.A."/>
            <person name="Tourova T.P."/>
            <person name="Chernych N.A."/>
            <person name="Lebedinsky A.V."/>
        </authorList>
    </citation>
    <scope>NUCLEOTIDE SEQUENCE [LARGE SCALE GENOMIC DNA]</scope>
    <source>
        <strain evidence="2 3">SR</strain>
    </source>
</reference>
<dbReference type="GO" id="GO:0003690">
    <property type="term" value="F:double-stranded DNA binding"/>
    <property type="evidence" value="ECO:0007669"/>
    <property type="project" value="InterPro"/>
</dbReference>
<dbReference type="Proteomes" id="UP000256329">
    <property type="component" value="Unassembled WGS sequence"/>
</dbReference>
<dbReference type="OrthoDB" id="1683773at2"/>